<evidence type="ECO:0000256" key="3">
    <source>
        <dbReference type="SAM" id="MobiDB-lite"/>
    </source>
</evidence>
<dbReference type="AlphaFoldDB" id="A0A5E8CA16"/>
<reference evidence="4 5" key="1">
    <citation type="submission" date="2019-09" db="EMBL/GenBank/DDBJ databases">
        <authorList>
            <person name="Brejova B."/>
        </authorList>
    </citation>
    <scope>NUCLEOTIDE SEQUENCE [LARGE SCALE GENOMIC DNA]</scope>
</reference>
<feature type="region of interest" description="Disordered" evidence="3">
    <location>
        <begin position="1"/>
        <end position="21"/>
    </location>
</feature>
<evidence type="ECO:0000313" key="5">
    <source>
        <dbReference type="Proteomes" id="UP000398389"/>
    </source>
</evidence>
<dbReference type="InterPro" id="IPR036568">
    <property type="entry name" value="GGCT-like_sf"/>
</dbReference>
<dbReference type="GO" id="GO:0061928">
    <property type="term" value="F:glutathione specific gamma-glutamylcyclotransferase activity"/>
    <property type="evidence" value="ECO:0007669"/>
    <property type="project" value="UniProtKB-EC"/>
</dbReference>
<dbReference type="InterPro" id="IPR013024">
    <property type="entry name" value="GGCT-like"/>
</dbReference>
<dbReference type="EMBL" id="CABVLU010000005">
    <property type="protein sequence ID" value="VVT58921.1"/>
    <property type="molecule type" value="Genomic_DNA"/>
</dbReference>
<dbReference type="Proteomes" id="UP000398389">
    <property type="component" value="Unassembled WGS sequence"/>
</dbReference>
<organism evidence="4 5">
    <name type="scientific">Magnusiomyces paraingens</name>
    <dbReference type="NCBI Taxonomy" id="2606893"/>
    <lineage>
        <taxon>Eukaryota</taxon>
        <taxon>Fungi</taxon>
        <taxon>Dikarya</taxon>
        <taxon>Ascomycota</taxon>
        <taxon>Saccharomycotina</taxon>
        <taxon>Dipodascomycetes</taxon>
        <taxon>Dipodascales</taxon>
        <taxon>Dipodascaceae</taxon>
        <taxon>Magnusiomyces</taxon>
    </lineage>
</organism>
<protein>
    <recommendedName>
        <fullName evidence="1">glutathione-specific gamma-glutamylcyclotransferase</fullName>
        <ecNumber evidence="1">4.3.2.7</ecNumber>
    </recommendedName>
</protein>
<dbReference type="InterPro" id="IPR006840">
    <property type="entry name" value="ChaC"/>
</dbReference>
<accession>A0A5E8CA16</accession>
<evidence type="ECO:0000256" key="1">
    <source>
        <dbReference type="ARBA" id="ARBA00012344"/>
    </source>
</evidence>
<gene>
    <name evidence="4" type="ORF">SAPINGB_P006451</name>
</gene>
<dbReference type="GO" id="GO:0006751">
    <property type="term" value="P:glutathione catabolic process"/>
    <property type="evidence" value="ECO:0007669"/>
    <property type="project" value="InterPro"/>
</dbReference>
<dbReference type="GO" id="GO:0005737">
    <property type="term" value="C:cytoplasm"/>
    <property type="evidence" value="ECO:0007669"/>
    <property type="project" value="TreeGrafter"/>
</dbReference>
<dbReference type="RefSeq" id="XP_031857053.1">
    <property type="nucleotide sequence ID" value="XM_032001162.1"/>
</dbReference>
<evidence type="ECO:0000313" key="4">
    <source>
        <dbReference type="EMBL" id="VVT58921.1"/>
    </source>
</evidence>
<proteinExistence type="predicted"/>
<dbReference type="Gene3D" id="3.10.490.10">
    <property type="entry name" value="Gamma-glutamyl cyclotransferase-like"/>
    <property type="match status" value="1"/>
</dbReference>
<keyword evidence="2" id="KW-0456">Lyase</keyword>
<dbReference type="OrthoDB" id="1933483at2759"/>
<keyword evidence="5" id="KW-1185">Reference proteome</keyword>
<dbReference type="EC" id="4.3.2.7" evidence="1"/>
<dbReference type="GeneID" id="43585262"/>
<dbReference type="Pfam" id="PF04752">
    <property type="entry name" value="ChaC"/>
    <property type="match status" value="1"/>
</dbReference>
<dbReference type="PANTHER" id="PTHR12192">
    <property type="entry name" value="CATION TRANSPORT PROTEIN CHAC-RELATED"/>
    <property type="match status" value="1"/>
</dbReference>
<dbReference type="CDD" id="cd06661">
    <property type="entry name" value="GGCT_like"/>
    <property type="match status" value="1"/>
</dbReference>
<evidence type="ECO:0000256" key="2">
    <source>
        <dbReference type="ARBA" id="ARBA00023239"/>
    </source>
</evidence>
<sequence length="275" mass="31097">MTIDLSTPPSPSASSSSTLVPDDYQVDPENYWVFGYGSLIYKPPPHTQLRVPGYITGYVRRFWQSSNDHRGTPEAPGRVVTLIEHSFWESLTTDDSSKIVNQNVPSATLDPHAAPPNGKTWGVAYKIQPEHARAVKEYLDYREKNGYTEHRVAFTTDSTFLQNHKKSTQSNSQITLPPVLTCHVYIGTPDNEAFVGPQNPEALAKHIVNSRGPSGENKEYLYNLHRSLQALHKLDPAVETDNHDKSGTEYYWPDDEHITDLVRLAKKYDQETNIY</sequence>
<dbReference type="PANTHER" id="PTHR12192:SF2">
    <property type="entry name" value="GLUTATHIONE-SPECIFIC GAMMA-GLUTAMYLCYCLOTRANSFERASE 2"/>
    <property type="match status" value="1"/>
</dbReference>
<dbReference type="SUPFAM" id="SSF110857">
    <property type="entry name" value="Gamma-glutamyl cyclotransferase-like"/>
    <property type="match status" value="1"/>
</dbReference>
<name>A0A5E8CA16_9ASCO</name>